<proteinExistence type="predicted"/>
<dbReference type="HOGENOM" id="CLU_1722973_0_0_1"/>
<organism evidence="1 2">
    <name type="scientific">Penicillium rubens (strain ATCC 28089 / DSM 1075 / NRRL 1951 / Wisconsin 54-1255)</name>
    <name type="common">Penicillium chrysogenum</name>
    <dbReference type="NCBI Taxonomy" id="500485"/>
    <lineage>
        <taxon>Eukaryota</taxon>
        <taxon>Fungi</taxon>
        <taxon>Dikarya</taxon>
        <taxon>Ascomycota</taxon>
        <taxon>Pezizomycotina</taxon>
        <taxon>Eurotiomycetes</taxon>
        <taxon>Eurotiomycetidae</taxon>
        <taxon>Eurotiales</taxon>
        <taxon>Aspergillaceae</taxon>
        <taxon>Penicillium</taxon>
        <taxon>Penicillium chrysogenum species complex</taxon>
    </lineage>
</organism>
<protein>
    <submittedName>
        <fullName evidence="1">Uncharacterized protein</fullName>
    </submittedName>
</protein>
<name>B6HX44_PENRW</name>
<keyword evidence="2" id="KW-1185">Reference proteome</keyword>
<reference evidence="1 2" key="1">
    <citation type="journal article" date="2008" name="Nat. Biotechnol.">
        <title>Genome sequencing and analysis of the filamentous fungus Penicillium chrysogenum.</title>
        <authorList>
            <person name="van den Berg M.A."/>
            <person name="Albang R."/>
            <person name="Albermann K."/>
            <person name="Badger J.H."/>
            <person name="Daran J.-M."/>
            <person name="Driessen A.J.M."/>
            <person name="Garcia-Estrada C."/>
            <person name="Fedorova N.D."/>
            <person name="Harris D.M."/>
            <person name="Heijne W.H.M."/>
            <person name="Joardar V.S."/>
            <person name="Kiel J.A.K.W."/>
            <person name="Kovalchuk A."/>
            <person name="Martin J.F."/>
            <person name="Nierman W.C."/>
            <person name="Nijland J.G."/>
            <person name="Pronk J.T."/>
            <person name="Roubos J.A."/>
            <person name="van der Klei I.J."/>
            <person name="van Peij N.N.M.E."/>
            <person name="Veenhuis M."/>
            <person name="von Doehren H."/>
            <person name="Wagner C."/>
            <person name="Wortman J.R."/>
            <person name="Bovenberg R.A.L."/>
        </authorList>
    </citation>
    <scope>NUCLEOTIDE SEQUENCE [LARGE SCALE GENOMIC DNA]</scope>
    <source>
        <strain evidence="2">ATCC 28089 / DSM 1075 / NRRL 1951 / Wisconsin 54-1255</strain>
    </source>
</reference>
<sequence>MDFPIIPVVDIDIPFVNPQAKALDIERFSASTLIFLFGLQEPLTSYVLPVNGLYSAKMRTATTSRTHGPSPGSHRGVESRVKFDKTILSGTSTRICGYTREFLWQDTHFFWKFMSNSRPNEHGATESSSPEKKYNLAWMAIVKLAIVDMYRD</sequence>
<evidence type="ECO:0000313" key="1">
    <source>
        <dbReference type="EMBL" id="CAP87180.1"/>
    </source>
</evidence>
<gene>
    <name evidence="1" type="ORF">Pc24g02720</name>
    <name evidence="1" type="ORF">PCH_Pc24g02720</name>
</gene>
<dbReference type="EMBL" id="AM920439">
    <property type="protein sequence ID" value="CAP87180.1"/>
    <property type="molecule type" value="Genomic_DNA"/>
</dbReference>
<dbReference type="VEuPathDB" id="FungiDB:PCH_Pc24g02720"/>
<dbReference type="Proteomes" id="UP000000724">
    <property type="component" value="Contig Pc00c24"/>
</dbReference>
<dbReference type="OrthoDB" id="276276at2759"/>
<evidence type="ECO:0000313" key="2">
    <source>
        <dbReference type="Proteomes" id="UP000000724"/>
    </source>
</evidence>
<accession>B6HX44</accession>
<dbReference type="AlphaFoldDB" id="B6HX44"/>